<dbReference type="CDD" id="cd00531">
    <property type="entry name" value="NTF2_like"/>
    <property type="match status" value="1"/>
</dbReference>
<dbReference type="Proteomes" id="UP001361239">
    <property type="component" value="Unassembled WGS sequence"/>
</dbReference>
<evidence type="ECO:0000313" key="2">
    <source>
        <dbReference type="EMBL" id="MEJ5977853.1"/>
    </source>
</evidence>
<dbReference type="EMBL" id="JBBHJZ010000003">
    <property type="protein sequence ID" value="MEJ5977853.1"/>
    <property type="molecule type" value="Genomic_DNA"/>
</dbReference>
<dbReference type="Gene3D" id="3.10.450.50">
    <property type="match status" value="1"/>
</dbReference>
<dbReference type="InterPro" id="IPR037401">
    <property type="entry name" value="SnoaL-like"/>
</dbReference>
<dbReference type="SUPFAM" id="SSF54427">
    <property type="entry name" value="NTF2-like"/>
    <property type="match status" value="1"/>
</dbReference>
<dbReference type="RefSeq" id="WP_339587804.1">
    <property type="nucleotide sequence ID" value="NZ_JBBHJZ010000003.1"/>
</dbReference>
<dbReference type="Pfam" id="PF13577">
    <property type="entry name" value="SnoaL_4"/>
    <property type="match status" value="1"/>
</dbReference>
<gene>
    <name evidence="2" type="ORF">WG901_14485</name>
</gene>
<reference evidence="2 3" key="1">
    <citation type="submission" date="2024-03" db="EMBL/GenBank/DDBJ databases">
        <authorList>
            <person name="Jo J.-H."/>
        </authorList>
    </citation>
    <scope>NUCLEOTIDE SEQUENCE [LARGE SCALE GENOMIC DNA]</scope>
    <source>
        <strain evidence="2 3">PS1R-30</strain>
    </source>
</reference>
<proteinExistence type="predicted"/>
<feature type="domain" description="SnoaL-like" evidence="1">
    <location>
        <begin position="9"/>
        <end position="139"/>
    </location>
</feature>
<organism evidence="2 3">
    <name type="scientific">Novosphingobium anseongense</name>
    <dbReference type="NCBI Taxonomy" id="3133436"/>
    <lineage>
        <taxon>Bacteria</taxon>
        <taxon>Pseudomonadati</taxon>
        <taxon>Pseudomonadota</taxon>
        <taxon>Alphaproteobacteria</taxon>
        <taxon>Sphingomonadales</taxon>
        <taxon>Sphingomonadaceae</taxon>
        <taxon>Novosphingobium</taxon>
    </lineage>
</organism>
<dbReference type="InterPro" id="IPR032710">
    <property type="entry name" value="NTF2-like_dom_sf"/>
</dbReference>
<evidence type="ECO:0000313" key="3">
    <source>
        <dbReference type="Proteomes" id="UP001361239"/>
    </source>
</evidence>
<accession>A0ABU8RY23</accession>
<evidence type="ECO:0000259" key="1">
    <source>
        <dbReference type="Pfam" id="PF13577"/>
    </source>
</evidence>
<sequence>MRKFTAEQLHAAFELQQMLYDFAYELDHGSEKVGRYYAEDGAFRTGGINVEGRAAIQGFYDTRNENVKKYQKDGQRTGRHIFTNVRVVFDEADAGKATIHFTNINYAGEGPAPVQGLGSPSAIADGLMECRRQADGHWLFTLFAPKQALIGEDDFMKLMLALNAKK</sequence>
<protein>
    <submittedName>
        <fullName evidence="2">Nuclear transport factor 2 family protein</fullName>
    </submittedName>
</protein>
<keyword evidence="3" id="KW-1185">Reference proteome</keyword>
<name>A0ABU8RY23_9SPHN</name>
<comment type="caution">
    <text evidence="2">The sequence shown here is derived from an EMBL/GenBank/DDBJ whole genome shotgun (WGS) entry which is preliminary data.</text>
</comment>